<comment type="caution">
    <text evidence="1">The sequence shown here is derived from an EMBL/GenBank/DDBJ whole genome shotgun (WGS) entry which is preliminary data.</text>
</comment>
<feature type="non-terminal residue" evidence="1">
    <location>
        <position position="1"/>
    </location>
</feature>
<dbReference type="EMBL" id="BKCJ011127185">
    <property type="protein sequence ID" value="GFC90593.1"/>
    <property type="molecule type" value="Genomic_DNA"/>
</dbReference>
<name>A0A699RZT7_TANCI</name>
<accession>A0A699RZT7</accession>
<evidence type="ECO:0000313" key="1">
    <source>
        <dbReference type="EMBL" id="GFC90593.1"/>
    </source>
</evidence>
<gene>
    <name evidence="1" type="ORF">Tci_862563</name>
</gene>
<dbReference type="AlphaFoldDB" id="A0A699RZT7"/>
<organism evidence="1">
    <name type="scientific">Tanacetum cinerariifolium</name>
    <name type="common">Dalmatian daisy</name>
    <name type="synonym">Chrysanthemum cinerariifolium</name>
    <dbReference type="NCBI Taxonomy" id="118510"/>
    <lineage>
        <taxon>Eukaryota</taxon>
        <taxon>Viridiplantae</taxon>
        <taxon>Streptophyta</taxon>
        <taxon>Embryophyta</taxon>
        <taxon>Tracheophyta</taxon>
        <taxon>Spermatophyta</taxon>
        <taxon>Magnoliopsida</taxon>
        <taxon>eudicotyledons</taxon>
        <taxon>Gunneridae</taxon>
        <taxon>Pentapetalae</taxon>
        <taxon>asterids</taxon>
        <taxon>campanulids</taxon>
        <taxon>Asterales</taxon>
        <taxon>Asteraceae</taxon>
        <taxon>Asteroideae</taxon>
        <taxon>Anthemideae</taxon>
        <taxon>Anthemidinae</taxon>
        <taxon>Tanacetum</taxon>
    </lineage>
</organism>
<proteinExistence type="predicted"/>
<protein>
    <submittedName>
        <fullName evidence="1">Uncharacterized protein</fullName>
    </submittedName>
</protein>
<reference evidence="1" key="1">
    <citation type="journal article" date="2019" name="Sci. Rep.">
        <title>Draft genome of Tanacetum cinerariifolium, the natural source of mosquito coil.</title>
        <authorList>
            <person name="Yamashiro T."/>
            <person name="Shiraishi A."/>
            <person name="Satake H."/>
            <person name="Nakayama K."/>
        </authorList>
    </citation>
    <scope>NUCLEOTIDE SEQUENCE</scope>
</reference>
<sequence length="193" mass="21940">SQKGQRRDRGKCTAKVLRKDHATFRPAQGTLEGESTIPVGLDTGSTVFMTATQDVPTSIFRESGRRDPDWKCCDHRGPEPIFHGESGFREIVLLSLHGQVARGYLTAEVGRNQQLLPGYPIGMPRHGRPLSTAEDFWELRHLPNAEFLSHYNKNIAWQVAMGSQLRLRFEQEVRLLKKATPKIARRDRKIQAR</sequence>